<keyword evidence="6" id="KW-1185">Reference proteome</keyword>
<organism evidence="5 6">
    <name type="scientific">Fundidesulfovibrio magnetotacticus</name>
    <dbReference type="NCBI Taxonomy" id="2730080"/>
    <lineage>
        <taxon>Bacteria</taxon>
        <taxon>Pseudomonadati</taxon>
        <taxon>Thermodesulfobacteriota</taxon>
        <taxon>Desulfovibrionia</taxon>
        <taxon>Desulfovibrionales</taxon>
        <taxon>Desulfovibrionaceae</taxon>
        <taxon>Fundidesulfovibrio</taxon>
    </lineage>
</organism>
<accession>A0A6V8LSZ9</accession>
<name>A0A6V8LSZ9_9BACT</name>
<dbReference type="Gene3D" id="1.20.120.50">
    <property type="entry name" value="Hemerythrin-like"/>
    <property type="match status" value="1"/>
</dbReference>
<dbReference type="InterPro" id="IPR012827">
    <property type="entry name" value="Hemerythrin_metal-bd"/>
</dbReference>
<dbReference type="SUPFAM" id="SSF47188">
    <property type="entry name" value="Hemerythrin-like"/>
    <property type="match status" value="1"/>
</dbReference>
<proteinExistence type="inferred from homology"/>
<evidence type="ECO:0000256" key="1">
    <source>
        <dbReference type="ARBA" id="ARBA00010587"/>
    </source>
</evidence>
<protein>
    <submittedName>
        <fullName evidence="5">Bacteriohemerythrin</fullName>
    </submittedName>
</protein>
<evidence type="ECO:0000259" key="4">
    <source>
        <dbReference type="Pfam" id="PF01814"/>
    </source>
</evidence>
<dbReference type="AlphaFoldDB" id="A0A6V8LSZ9"/>
<dbReference type="Pfam" id="PF01814">
    <property type="entry name" value="Hemerythrin"/>
    <property type="match status" value="1"/>
</dbReference>
<dbReference type="EMBL" id="BLTE01000002">
    <property type="protein sequence ID" value="GFK92936.1"/>
    <property type="molecule type" value="Genomic_DNA"/>
</dbReference>
<reference evidence="5 6" key="2">
    <citation type="submission" date="2020-05" db="EMBL/GenBank/DDBJ databases">
        <title>Draft genome sequence of Desulfovibrio sp. strainFSS-1.</title>
        <authorList>
            <person name="Shimoshige H."/>
            <person name="Kobayashi H."/>
            <person name="Maekawa T."/>
        </authorList>
    </citation>
    <scope>NUCLEOTIDE SEQUENCE [LARGE SCALE GENOMIC DNA]</scope>
    <source>
        <strain evidence="5 6">SIID29052-01</strain>
    </source>
</reference>
<evidence type="ECO:0000256" key="2">
    <source>
        <dbReference type="ARBA" id="ARBA00022723"/>
    </source>
</evidence>
<dbReference type="CDD" id="cd12107">
    <property type="entry name" value="Hemerythrin"/>
    <property type="match status" value="1"/>
</dbReference>
<dbReference type="RefSeq" id="WP_173081478.1">
    <property type="nucleotide sequence ID" value="NZ_BLTE01000002.1"/>
</dbReference>
<gene>
    <name evidence="5" type="ORF">NNJEOMEG_00764</name>
</gene>
<dbReference type="Proteomes" id="UP000494245">
    <property type="component" value="Unassembled WGS sequence"/>
</dbReference>
<comment type="similarity">
    <text evidence="1">Belongs to the hemerythrin family.</text>
</comment>
<dbReference type="InterPro" id="IPR012312">
    <property type="entry name" value="Hemerythrin-like"/>
</dbReference>
<sequence length="131" mass="15126">MEKDAPDWTPGLAMGDPDIDEQHRMLFQMIRELDARMAGGEHRQAVLDALQGMLAYAATHFEDEEVLMEDAGWEGLARHEGLHAEFLWRAGGYESRVREDSATASREVLDYLLRWLVEHIHVEDRSFFQRA</sequence>
<feature type="domain" description="Hemerythrin-like" evidence="4">
    <location>
        <begin position="18"/>
        <end position="130"/>
    </location>
</feature>
<dbReference type="InterPro" id="IPR035938">
    <property type="entry name" value="Hemerythrin-like_sf"/>
</dbReference>
<comment type="caution">
    <text evidence="5">The sequence shown here is derived from an EMBL/GenBank/DDBJ whole genome shotgun (WGS) entry which is preliminary data.</text>
</comment>
<evidence type="ECO:0000256" key="3">
    <source>
        <dbReference type="ARBA" id="ARBA00023004"/>
    </source>
</evidence>
<dbReference type="NCBIfam" id="TIGR02481">
    <property type="entry name" value="hemeryth_dom"/>
    <property type="match status" value="1"/>
</dbReference>
<evidence type="ECO:0000313" key="5">
    <source>
        <dbReference type="EMBL" id="GFK92936.1"/>
    </source>
</evidence>
<keyword evidence="3" id="KW-0408">Iron</keyword>
<evidence type="ECO:0000313" key="6">
    <source>
        <dbReference type="Proteomes" id="UP000494245"/>
    </source>
</evidence>
<dbReference type="GO" id="GO:0046872">
    <property type="term" value="F:metal ion binding"/>
    <property type="evidence" value="ECO:0007669"/>
    <property type="project" value="UniProtKB-KW"/>
</dbReference>
<dbReference type="PANTHER" id="PTHR37164:SF1">
    <property type="entry name" value="BACTERIOHEMERYTHRIN"/>
    <property type="match status" value="1"/>
</dbReference>
<keyword evidence="2" id="KW-0479">Metal-binding</keyword>
<dbReference type="NCBIfam" id="NF033749">
    <property type="entry name" value="bact_hemeryth"/>
    <property type="match status" value="1"/>
</dbReference>
<reference evidence="5 6" key="1">
    <citation type="submission" date="2020-04" db="EMBL/GenBank/DDBJ databases">
        <authorList>
            <consortium name="Desulfovibrio sp. FSS-1 genome sequencing consortium"/>
            <person name="Shimoshige H."/>
            <person name="Kobayashi H."/>
            <person name="Maekawa T."/>
        </authorList>
    </citation>
    <scope>NUCLEOTIDE SEQUENCE [LARGE SCALE GENOMIC DNA]</scope>
    <source>
        <strain evidence="5 6">SIID29052-01</strain>
    </source>
</reference>
<dbReference type="InterPro" id="IPR050669">
    <property type="entry name" value="Hemerythrin"/>
</dbReference>
<dbReference type="PANTHER" id="PTHR37164">
    <property type="entry name" value="BACTERIOHEMERYTHRIN"/>
    <property type="match status" value="1"/>
</dbReference>